<evidence type="ECO:0000313" key="2">
    <source>
        <dbReference type="Proteomes" id="UP000066624"/>
    </source>
</evidence>
<dbReference type="RefSeq" id="WP_049725167.1">
    <property type="nucleotide sequence ID" value="NZ_CP012154.1"/>
</dbReference>
<sequence length="273" mass="27865">MRWKLGVVCGMLMSVAFAQNDTGGGTSFTDAEVERLAALAPAERRAELQAMDPAQRRGLWFAVMSEVRANRNAQQLVPGSYRAATPEGAAPAERTAAAGRGVAQSGLIQYDSGPTTITFGGGAIIGNRFDTVAGRAIDSATLTAIQAVVVPGPANTTSSAGFVLLGPQTGGGGAMALFSSFTLASGATDTLDFVGLNNPTGGSFYVLFGDFASVYVPAFGPGTTMGQGRHGVVGYTGGMGPNITSTFDFGGQFNSLVRASGTILPVELLPNPE</sequence>
<evidence type="ECO:0000313" key="1">
    <source>
        <dbReference type="EMBL" id="AKS41529.1"/>
    </source>
</evidence>
<dbReference type="Proteomes" id="UP000066624">
    <property type="component" value="Chromosome"/>
</dbReference>
<dbReference type="EMBL" id="CP012154">
    <property type="protein sequence ID" value="AKS41529.1"/>
    <property type="molecule type" value="Genomic_DNA"/>
</dbReference>
<keyword evidence="2" id="KW-1185">Reference proteome</keyword>
<proteinExistence type="predicted"/>
<accession>A0A0K0XUZ3</accession>
<reference evidence="1 2" key="1">
    <citation type="submission" date="2015-07" db="EMBL/GenBank/DDBJ databases">
        <authorList>
            <person name="Noorani M."/>
        </authorList>
    </citation>
    <scope>NUCLEOTIDE SEQUENCE [LARGE SCALE GENOMIC DNA]</scope>
    <source>
        <strain evidence="1 2">KCTC 42284</strain>
    </source>
</reference>
<name>A0A0K0XUZ3_9GAMM</name>
<organism evidence="1 2">
    <name type="scientific">Wenzhouxiangella marina</name>
    <dbReference type="NCBI Taxonomy" id="1579979"/>
    <lineage>
        <taxon>Bacteria</taxon>
        <taxon>Pseudomonadati</taxon>
        <taxon>Pseudomonadota</taxon>
        <taxon>Gammaproteobacteria</taxon>
        <taxon>Chromatiales</taxon>
        <taxon>Wenzhouxiangellaceae</taxon>
        <taxon>Wenzhouxiangella</taxon>
    </lineage>
</organism>
<gene>
    <name evidence="1" type="ORF">WM2015_1155</name>
</gene>
<protein>
    <submittedName>
        <fullName evidence="1">Uncharacterized protein</fullName>
    </submittedName>
</protein>
<dbReference type="AlphaFoldDB" id="A0A0K0XUZ3"/>
<dbReference type="KEGG" id="wma:WM2015_1155"/>
<dbReference type="OrthoDB" id="9842816at2"/>